<dbReference type="EC" id="3.5.1.44" evidence="5"/>
<dbReference type="EC" id="3.1.1.61" evidence="5"/>
<evidence type="ECO:0000256" key="1">
    <source>
        <dbReference type="ARBA" id="ARBA00022490"/>
    </source>
</evidence>
<keyword evidence="3 5" id="KW-0378">Hydrolase</keyword>
<dbReference type="Proteomes" id="UP000002033">
    <property type="component" value="Chromosome"/>
</dbReference>
<dbReference type="HAMAP" id="MF_00099">
    <property type="entry name" value="CheB_chemtxs"/>
    <property type="match status" value="1"/>
</dbReference>
<feature type="modified residue" description="4-aspartylphosphate" evidence="5 7">
    <location>
        <position position="56"/>
    </location>
</feature>
<dbReference type="InterPro" id="IPR001789">
    <property type="entry name" value="Sig_transdc_resp-reg_receiver"/>
</dbReference>
<dbReference type="CDD" id="cd16432">
    <property type="entry name" value="CheB_Rec"/>
    <property type="match status" value="1"/>
</dbReference>
<dbReference type="EMBL" id="CP002083">
    <property type="protein sequence ID" value="ADJ24861.1"/>
    <property type="molecule type" value="Genomic_DNA"/>
</dbReference>
<comment type="PTM">
    <text evidence="5">Phosphorylated by CheA. Phosphorylation of the N-terminal regulatory domain activates the methylesterase activity.</text>
</comment>
<evidence type="ECO:0000256" key="3">
    <source>
        <dbReference type="ARBA" id="ARBA00022801"/>
    </source>
</evidence>
<feature type="active site" evidence="5 6">
    <location>
        <position position="192"/>
    </location>
</feature>
<evidence type="ECO:0000259" key="9">
    <source>
        <dbReference type="PROSITE" id="PS50122"/>
    </source>
</evidence>
<reference evidence="11" key="1">
    <citation type="journal article" date="2011" name="J. Bacteriol.">
        <title>Genome sequences of eight morphologically diverse alphaproteobacteria.</title>
        <authorList>
            <consortium name="US DOE Joint Genome Institute"/>
            <person name="Brown P.J."/>
            <person name="Kysela D.T."/>
            <person name="Buechlein A."/>
            <person name="Hemmerich C."/>
            <person name="Brun Y.V."/>
        </authorList>
    </citation>
    <scope>NUCLEOTIDE SEQUENCE [LARGE SCALE GENOMIC DNA]</scope>
    <source>
        <strain evidence="11">ATCC 51888 / DSM 1869 / NCIB 11706 / TK 0415</strain>
    </source>
</reference>
<dbReference type="InterPro" id="IPR035909">
    <property type="entry name" value="CheB_C"/>
</dbReference>
<feature type="domain" description="Response regulatory" evidence="8">
    <location>
        <begin position="5"/>
        <end position="122"/>
    </location>
</feature>
<keyword evidence="11" id="KW-1185">Reference proteome</keyword>
<dbReference type="Gene3D" id="3.40.50.180">
    <property type="entry name" value="Methylesterase CheB, C-terminal domain"/>
    <property type="match status" value="1"/>
</dbReference>
<dbReference type="InterPro" id="IPR000673">
    <property type="entry name" value="Sig_transdc_resp-reg_Me-estase"/>
</dbReference>
<keyword evidence="1 5" id="KW-0963">Cytoplasm</keyword>
<comment type="domain">
    <text evidence="5">Contains a C-terminal catalytic domain, and an N-terminal region which modulates catalytic activity.</text>
</comment>
<dbReference type="GO" id="GO:0006935">
    <property type="term" value="P:chemotaxis"/>
    <property type="evidence" value="ECO:0007669"/>
    <property type="project" value="UniProtKB-UniRule"/>
</dbReference>
<keyword evidence="2 5" id="KW-0145">Chemotaxis</keyword>
<dbReference type="CDD" id="cd17541">
    <property type="entry name" value="REC_CheB-like"/>
    <property type="match status" value="1"/>
</dbReference>
<dbReference type="PIRSF" id="PIRSF000876">
    <property type="entry name" value="RR_chemtxs_CheB"/>
    <property type="match status" value="1"/>
</dbReference>
<dbReference type="PANTHER" id="PTHR42872">
    <property type="entry name" value="PROTEIN-GLUTAMATE METHYLESTERASE/PROTEIN-GLUTAMINE GLUTAMINASE"/>
    <property type="match status" value="1"/>
</dbReference>
<evidence type="ECO:0000313" key="10">
    <source>
        <dbReference type="EMBL" id="ADJ24861.1"/>
    </source>
</evidence>
<evidence type="ECO:0000256" key="5">
    <source>
        <dbReference type="HAMAP-Rule" id="MF_00099"/>
    </source>
</evidence>
<dbReference type="eggNOG" id="COG2201">
    <property type="taxonomic scope" value="Bacteria"/>
</dbReference>
<evidence type="ECO:0000256" key="2">
    <source>
        <dbReference type="ARBA" id="ARBA00022500"/>
    </source>
</evidence>
<keyword evidence="5 7" id="KW-0597">Phosphoprotein</keyword>
<comment type="similarity">
    <text evidence="5">Belongs to the CheB family.</text>
</comment>
<dbReference type="GO" id="GO:0050568">
    <property type="term" value="F:protein-glutamine glutaminase activity"/>
    <property type="evidence" value="ECO:0007669"/>
    <property type="project" value="UniProtKB-UniRule"/>
</dbReference>
<dbReference type="STRING" id="582899.Hden_3066"/>
<dbReference type="PANTHER" id="PTHR42872:SF6">
    <property type="entry name" value="PROTEIN-GLUTAMATE METHYLESTERASE_PROTEIN-GLUTAMINE GLUTAMINASE"/>
    <property type="match status" value="1"/>
</dbReference>
<feature type="domain" description="CheB-type methylesterase" evidence="9">
    <location>
        <begin position="154"/>
        <end position="346"/>
    </location>
</feature>
<evidence type="ECO:0000256" key="4">
    <source>
        <dbReference type="ARBA" id="ARBA00048267"/>
    </source>
</evidence>
<dbReference type="AlphaFoldDB" id="D8JVY2"/>
<comment type="function">
    <text evidence="5">Involved in chemotaxis. Part of a chemotaxis signal transduction system that modulates chemotaxis in response to various stimuli. Catalyzes the demethylation of specific methylglutamate residues introduced into the chemoreceptors (methyl-accepting chemotaxis proteins or MCP) by CheR. Also mediates the irreversible deamidation of specific glutamine residues to glutamic acid.</text>
</comment>
<dbReference type="RefSeq" id="WP_013217020.1">
    <property type="nucleotide sequence ID" value="NC_014313.1"/>
</dbReference>
<feature type="active site" evidence="5 6">
    <location>
        <position position="288"/>
    </location>
</feature>
<organism evidence="10 11">
    <name type="scientific">Hyphomicrobium denitrificans (strain ATCC 51888 / DSM 1869 / NCIMB 11706 / TK 0415)</name>
    <dbReference type="NCBI Taxonomy" id="582899"/>
    <lineage>
        <taxon>Bacteria</taxon>
        <taxon>Pseudomonadati</taxon>
        <taxon>Pseudomonadota</taxon>
        <taxon>Alphaproteobacteria</taxon>
        <taxon>Hyphomicrobiales</taxon>
        <taxon>Hyphomicrobiaceae</taxon>
        <taxon>Hyphomicrobium</taxon>
    </lineage>
</organism>
<accession>D8JVY2</accession>
<dbReference type="Pfam" id="PF00072">
    <property type="entry name" value="Response_reg"/>
    <property type="match status" value="1"/>
</dbReference>
<dbReference type="Gene3D" id="3.40.50.2300">
    <property type="match status" value="1"/>
</dbReference>
<dbReference type="NCBIfam" id="NF009206">
    <property type="entry name" value="PRK12555.1"/>
    <property type="match status" value="1"/>
</dbReference>
<feature type="active site" evidence="5 6">
    <location>
        <position position="166"/>
    </location>
</feature>
<evidence type="ECO:0000259" key="8">
    <source>
        <dbReference type="PROSITE" id="PS50110"/>
    </source>
</evidence>
<gene>
    <name evidence="5" type="primary">cheB</name>
    <name evidence="10" type="ordered locus">Hden_3066</name>
</gene>
<dbReference type="HOGENOM" id="CLU_000445_51_0_5"/>
<dbReference type="PROSITE" id="PS50110">
    <property type="entry name" value="RESPONSE_REGULATORY"/>
    <property type="match status" value="1"/>
</dbReference>
<dbReference type="KEGG" id="hdn:Hden_3066"/>
<dbReference type="Pfam" id="PF01339">
    <property type="entry name" value="CheB_methylest"/>
    <property type="match status" value="1"/>
</dbReference>
<name>D8JVY2_HYPDA</name>
<dbReference type="SMART" id="SM00448">
    <property type="entry name" value="REC"/>
    <property type="match status" value="1"/>
</dbReference>
<dbReference type="GO" id="GO:0008984">
    <property type="term" value="F:protein-glutamate methylesterase activity"/>
    <property type="evidence" value="ECO:0007669"/>
    <property type="project" value="UniProtKB-UniRule"/>
</dbReference>
<proteinExistence type="inferred from homology"/>
<dbReference type="OrthoDB" id="9793421at2"/>
<comment type="catalytic activity">
    <reaction evidence="4 5">
        <text>[protein]-L-glutamate 5-O-methyl ester + H2O = L-glutamyl-[protein] + methanol + H(+)</text>
        <dbReference type="Rhea" id="RHEA:23236"/>
        <dbReference type="Rhea" id="RHEA-COMP:10208"/>
        <dbReference type="Rhea" id="RHEA-COMP:10311"/>
        <dbReference type="ChEBI" id="CHEBI:15377"/>
        <dbReference type="ChEBI" id="CHEBI:15378"/>
        <dbReference type="ChEBI" id="CHEBI:17790"/>
        <dbReference type="ChEBI" id="CHEBI:29973"/>
        <dbReference type="ChEBI" id="CHEBI:82795"/>
        <dbReference type="EC" id="3.1.1.61"/>
    </reaction>
</comment>
<dbReference type="GO" id="GO:0000156">
    <property type="term" value="F:phosphorelay response regulator activity"/>
    <property type="evidence" value="ECO:0007669"/>
    <property type="project" value="InterPro"/>
</dbReference>
<evidence type="ECO:0000256" key="6">
    <source>
        <dbReference type="PROSITE-ProRule" id="PRU00050"/>
    </source>
</evidence>
<evidence type="ECO:0000256" key="7">
    <source>
        <dbReference type="PROSITE-ProRule" id="PRU00169"/>
    </source>
</evidence>
<evidence type="ECO:0000313" key="11">
    <source>
        <dbReference type="Proteomes" id="UP000002033"/>
    </source>
</evidence>
<dbReference type="InterPro" id="IPR008248">
    <property type="entry name" value="CheB-like"/>
</dbReference>
<protein>
    <recommendedName>
        <fullName evidence="5">Protein-glutamate methylesterase/protein-glutamine glutaminase</fullName>
        <ecNumber evidence="5">3.1.1.61</ecNumber>
        <ecNumber evidence="5">3.5.1.44</ecNumber>
    </recommendedName>
</protein>
<sequence length="349" mass="37313">MKRIRVLVVDDSSTMRGLIATALSSDAEIEVVGQAEDPLQARQAIKALNPDVVTLDVEMPNMSGLEFLEKIMRLRPMPVIMVSTLTSRGAEETVRALEIGAVDCIEKPRPGNEHNFEELPFKVKIAAMARVRPLTTESERQKNAIEARSAHGQYASDGRVLAIGASTGGVEALIELLSHFPENCPPTVIAQHMPPSFTKSFANRLNRLCPAQVQEATHGAKLAPGQVFLAPGGSLHLEIAGKGDLRCVMKAGDRVNGHCPSVDVLFESVARSCGSRSVGVILTGMGRDGASGLLSMRKAGARTFGQNESSCIVYGMPKAAFDIGAVEKQLPLDRLAAAIVSETSTIKKH</sequence>
<dbReference type="PROSITE" id="PS50122">
    <property type="entry name" value="CHEB"/>
    <property type="match status" value="1"/>
</dbReference>
<dbReference type="SUPFAM" id="SSF52172">
    <property type="entry name" value="CheY-like"/>
    <property type="match status" value="1"/>
</dbReference>
<comment type="subcellular location">
    <subcellularLocation>
        <location evidence="5">Cytoplasm</location>
    </subcellularLocation>
</comment>
<dbReference type="NCBIfam" id="NF001965">
    <property type="entry name" value="PRK00742.1"/>
    <property type="match status" value="1"/>
</dbReference>
<dbReference type="SUPFAM" id="SSF52738">
    <property type="entry name" value="Methylesterase CheB, C-terminal domain"/>
    <property type="match status" value="1"/>
</dbReference>
<dbReference type="GO" id="GO:0005737">
    <property type="term" value="C:cytoplasm"/>
    <property type="evidence" value="ECO:0007669"/>
    <property type="project" value="UniProtKB-SubCell"/>
</dbReference>
<comment type="catalytic activity">
    <reaction evidence="5">
        <text>L-glutaminyl-[protein] + H2O = L-glutamyl-[protein] + NH4(+)</text>
        <dbReference type="Rhea" id="RHEA:16441"/>
        <dbReference type="Rhea" id="RHEA-COMP:10207"/>
        <dbReference type="Rhea" id="RHEA-COMP:10208"/>
        <dbReference type="ChEBI" id="CHEBI:15377"/>
        <dbReference type="ChEBI" id="CHEBI:28938"/>
        <dbReference type="ChEBI" id="CHEBI:29973"/>
        <dbReference type="ChEBI" id="CHEBI:30011"/>
        <dbReference type="EC" id="3.5.1.44"/>
    </reaction>
</comment>
<dbReference type="InterPro" id="IPR011006">
    <property type="entry name" value="CheY-like_superfamily"/>
</dbReference>